<comment type="pathway">
    <text evidence="1">Cell wall biogenesis; peptidoglycan biosynthesis.</text>
</comment>
<comment type="similarity">
    <text evidence="1">Belongs to the Amj family.</text>
</comment>
<dbReference type="AlphaFoldDB" id="A0A4Q9DL73"/>
<organism evidence="2 3">
    <name type="scientific">Paenibacillus thalictri</name>
    <dbReference type="NCBI Taxonomy" id="2527873"/>
    <lineage>
        <taxon>Bacteria</taxon>
        <taxon>Bacillati</taxon>
        <taxon>Bacillota</taxon>
        <taxon>Bacilli</taxon>
        <taxon>Bacillales</taxon>
        <taxon>Paenibacillaceae</taxon>
        <taxon>Paenibacillus</taxon>
    </lineage>
</organism>
<dbReference type="OrthoDB" id="7888986at2"/>
<keyword evidence="1" id="KW-0961">Cell wall biogenesis/degradation</keyword>
<reference evidence="2 3" key="1">
    <citation type="submission" date="2019-02" db="EMBL/GenBank/DDBJ databases">
        <title>Paenibacillus sp. nov., isolated from surface-sterilized tissue of Thalictrum simplex L.</title>
        <authorList>
            <person name="Tuo L."/>
        </authorList>
    </citation>
    <scope>NUCLEOTIDE SEQUENCE [LARGE SCALE GENOMIC DNA]</scope>
    <source>
        <strain evidence="2 3">N2SHLJ1</strain>
    </source>
</reference>
<dbReference type="InterPro" id="IPR021260">
    <property type="entry name" value="Amj"/>
</dbReference>
<feature type="transmembrane region" description="Helical" evidence="1">
    <location>
        <begin position="232"/>
        <end position="258"/>
    </location>
</feature>
<dbReference type="RefSeq" id="WP_131015597.1">
    <property type="nucleotide sequence ID" value="NZ_SIRE01000016.1"/>
</dbReference>
<keyword evidence="1" id="KW-1003">Cell membrane</keyword>
<dbReference type="GO" id="GO:0009252">
    <property type="term" value="P:peptidoglycan biosynthetic process"/>
    <property type="evidence" value="ECO:0007669"/>
    <property type="project" value="UniProtKB-UniRule"/>
</dbReference>
<feature type="transmembrane region" description="Helical" evidence="1">
    <location>
        <begin position="156"/>
        <end position="179"/>
    </location>
</feature>
<comment type="subcellular location">
    <subcellularLocation>
        <location evidence="1">Cell membrane</location>
        <topology evidence="1">Multi-pass membrane protein</topology>
    </subcellularLocation>
</comment>
<sequence length="264" mass="28551">MLEKLLIVCALTLLIHASETLSFALRYAGVRTGKLAVSLSLAGMILLISRTSNLLQAPMMGKMIDFAKNNSGFDLELALRYILGASTVGTLVAMVLFPSMVFLCARVIVQLETYGSIPNLITSVTFDKLKKAKNYLKKPTFGMIKSLRLYGVPKRLLLLNCVVTAIYTVGVLASLYAAYLEPGLSTAASQSSGLINGVATIIMTIFIDPELAMLTDKAMTDQQEQARLGKVFALLMVSRLAGTLLAQLILVPASQWILFVIGLL</sequence>
<proteinExistence type="inferred from homology"/>
<comment type="caution">
    <text evidence="2">The sequence shown here is derived from an EMBL/GenBank/DDBJ whole genome shotgun (WGS) entry which is preliminary data.</text>
</comment>
<keyword evidence="1" id="KW-0813">Transport</keyword>
<name>A0A4Q9DL73_9BACL</name>
<evidence type="ECO:0000256" key="1">
    <source>
        <dbReference type="HAMAP-Rule" id="MF_02077"/>
    </source>
</evidence>
<accession>A0A4Q9DL73</accession>
<comment type="function">
    <text evidence="1">Involved in peptidoglycan biosynthesis. Transports lipid-linked peptidoglycan precursors from the inner to the outer leaflet of the cytoplasmic membrane.</text>
</comment>
<dbReference type="HAMAP" id="MF_02077">
    <property type="entry name" value="Amj_flippase"/>
    <property type="match status" value="1"/>
</dbReference>
<keyword evidence="1" id="KW-0472">Membrane</keyword>
<comment type="caution">
    <text evidence="1">Lacks conserved residue(s) required for the propagation of feature annotation.</text>
</comment>
<dbReference type="GO" id="GO:0005886">
    <property type="term" value="C:plasma membrane"/>
    <property type="evidence" value="ECO:0007669"/>
    <property type="project" value="UniProtKB-SubCell"/>
</dbReference>
<feature type="transmembrane region" description="Helical" evidence="1">
    <location>
        <begin position="34"/>
        <end position="56"/>
    </location>
</feature>
<feature type="transmembrane region" description="Helical" evidence="1">
    <location>
        <begin position="77"/>
        <end position="101"/>
    </location>
</feature>
<keyword evidence="1" id="KW-0573">Peptidoglycan synthesis</keyword>
<feature type="transmembrane region" description="Helical" evidence="1">
    <location>
        <begin position="191"/>
        <end position="211"/>
    </location>
</feature>
<dbReference type="EMBL" id="SIRE01000016">
    <property type="protein sequence ID" value="TBL75686.1"/>
    <property type="molecule type" value="Genomic_DNA"/>
</dbReference>
<dbReference type="Proteomes" id="UP000293142">
    <property type="component" value="Unassembled WGS sequence"/>
</dbReference>
<gene>
    <name evidence="1" type="primary">amj</name>
    <name evidence="2" type="ORF">EYB31_22080</name>
</gene>
<keyword evidence="1" id="KW-0133">Cell shape</keyword>
<evidence type="ECO:0000313" key="2">
    <source>
        <dbReference type="EMBL" id="TBL75686.1"/>
    </source>
</evidence>
<keyword evidence="3" id="KW-1185">Reference proteome</keyword>
<evidence type="ECO:0000313" key="3">
    <source>
        <dbReference type="Proteomes" id="UP000293142"/>
    </source>
</evidence>
<dbReference type="Pfam" id="PF10997">
    <property type="entry name" value="Amj"/>
    <property type="match status" value="1"/>
</dbReference>
<protein>
    <recommendedName>
        <fullName evidence="1">Lipid II flippase Amj</fullName>
    </recommendedName>
</protein>
<keyword evidence="1" id="KW-1133">Transmembrane helix</keyword>
<dbReference type="GO" id="GO:0008360">
    <property type="term" value="P:regulation of cell shape"/>
    <property type="evidence" value="ECO:0007669"/>
    <property type="project" value="UniProtKB-KW"/>
</dbReference>
<dbReference type="UniPathway" id="UPA00219"/>
<dbReference type="GO" id="GO:0015648">
    <property type="term" value="F:lipid-linked peptidoglycan transporter activity"/>
    <property type="evidence" value="ECO:0007669"/>
    <property type="project" value="UniProtKB-UniRule"/>
</dbReference>
<keyword evidence="1" id="KW-0812">Transmembrane</keyword>
<dbReference type="GO" id="GO:0071555">
    <property type="term" value="P:cell wall organization"/>
    <property type="evidence" value="ECO:0007669"/>
    <property type="project" value="UniProtKB-KW"/>
</dbReference>